<gene>
    <name evidence="1" type="ORF">KD144_07825</name>
</gene>
<reference evidence="1" key="1">
    <citation type="submission" date="2021-04" db="EMBL/GenBank/DDBJ databases">
        <title>Genomic analysis of electroactive and textile dye degrading Bacillus circulans strain: DC10 isolated from constructed wetland-microbial fuel cells treating textile dye wastewaters.</title>
        <authorList>
            <person name="Patel D.U."/>
            <person name="Desai C.R."/>
        </authorList>
    </citation>
    <scope>NUCLEOTIDE SEQUENCE</scope>
    <source>
        <strain evidence="1">DC10</strain>
    </source>
</reference>
<dbReference type="AlphaFoldDB" id="A0A941GB37"/>
<dbReference type="RefSeq" id="WP_212118283.1">
    <property type="nucleotide sequence ID" value="NZ_JAGTPX020000007.1"/>
</dbReference>
<name>A0A941GB37_NIACI</name>
<protein>
    <submittedName>
        <fullName evidence="1">Uncharacterized protein</fullName>
    </submittedName>
</protein>
<organism evidence="1">
    <name type="scientific">Niallia circulans</name>
    <name type="common">Bacillus circulans</name>
    <dbReference type="NCBI Taxonomy" id="1397"/>
    <lineage>
        <taxon>Bacteria</taxon>
        <taxon>Bacillati</taxon>
        <taxon>Bacillota</taxon>
        <taxon>Bacilli</taxon>
        <taxon>Bacillales</taxon>
        <taxon>Bacillaceae</taxon>
        <taxon>Niallia</taxon>
    </lineage>
</organism>
<dbReference type="EMBL" id="JAGTPX010000006">
    <property type="protein sequence ID" value="MBR8669446.1"/>
    <property type="molecule type" value="Genomic_DNA"/>
</dbReference>
<sequence length="182" mass="20508">MSLVVDNTKNAKEISYTCRNSCDLYDVLTESCSIKNKVDVDNPLVVLKCSRHLPTSSLEPDIKINQKELDGIEEEEISYPEIQGQIETLEKSCYPFKPDFPAGRTDANWYVSPCQEYGCWIVNDYKKPIVLVSPNPGEKVYKSAVPLHNHNASIGLASRIAWYIDENGIGRYVTLLNGHILN</sequence>
<proteinExistence type="predicted"/>
<accession>A0A941GB37</accession>
<comment type="caution">
    <text evidence="1">The sequence shown here is derived from an EMBL/GenBank/DDBJ whole genome shotgun (WGS) entry which is preliminary data.</text>
</comment>
<evidence type="ECO:0000313" key="1">
    <source>
        <dbReference type="EMBL" id="MBR8669446.1"/>
    </source>
</evidence>